<comment type="caution">
    <text evidence="1">The sequence shown here is derived from an EMBL/GenBank/DDBJ whole genome shotgun (WGS) entry which is preliminary data.</text>
</comment>
<name>A0A4C1WVF3_EUMVA</name>
<protein>
    <submittedName>
        <fullName evidence="1">Uncharacterized protein</fullName>
    </submittedName>
</protein>
<dbReference type="AlphaFoldDB" id="A0A4C1WVF3"/>
<dbReference type="EMBL" id="BGZK01000665">
    <property type="protein sequence ID" value="GBP55311.1"/>
    <property type="molecule type" value="Genomic_DNA"/>
</dbReference>
<organism evidence="1 2">
    <name type="scientific">Eumeta variegata</name>
    <name type="common">Bagworm moth</name>
    <name type="synonym">Eumeta japonica</name>
    <dbReference type="NCBI Taxonomy" id="151549"/>
    <lineage>
        <taxon>Eukaryota</taxon>
        <taxon>Metazoa</taxon>
        <taxon>Ecdysozoa</taxon>
        <taxon>Arthropoda</taxon>
        <taxon>Hexapoda</taxon>
        <taxon>Insecta</taxon>
        <taxon>Pterygota</taxon>
        <taxon>Neoptera</taxon>
        <taxon>Endopterygota</taxon>
        <taxon>Lepidoptera</taxon>
        <taxon>Glossata</taxon>
        <taxon>Ditrysia</taxon>
        <taxon>Tineoidea</taxon>
        <taxon>Psychidae</taxon>
        <taxon>Oiketicinae</taxon>
        <taxon>Eumeta</taxon>
    </lineage>
</organism>
<evidence type="ECO:0000313" key="1">
    <source>
        <dbReference type="EMBL" id="GBP55311.1"/>
    </source>
</evidence>
<sequence length="97" mass="10860">MFQFRTTDNIDGHTRYSYIPHLINGHILSAYRDAVPYAGQRRDNEITIKAMITDRGQCRSACISGSAGRSLLLCKRHSSEKISSALALNHAFGYKTN</sequence>
<proteinExistence type="predicted"/>
<gene>
    <name evidence="1" type="ORF">EVAR_43065_1</name>
</gene>
<reference evidence="1 2" key="1">
    <citation type="journal article" date="2019" name="Commun. Biol.">
        <title>The bagworm genome reveals a unique fibroin gene that provides high tensile strength.</title>
        <authorList>
            <person name="Kono N."/>
            <person name="Nakamura H."/>
            <person name="Ohtoshi R."/>
            <person name="Tomita M."/>
            <person name="Numata K."/>
            <person name="Arakawa K."/>
        </authorList>
    </citation>
    <scope>NUCLEOTIDE SEQUENCE [LARGE SCALE GENOMIC DNA]</scope>
</reference>
<dbReference type="Proteomes" id="UP000299102">
    <property type="component" value="Unassembled WGS sequence"/>
</dbReference>
<evidence type="ECO:0000313" key="2">
    <source>
        <dbReference type="Proteomes" id="UP000299102"/>
    </source>
</evidence>
<accession>A0A4C1WVF3</accession>
<keyword evidence="2" id="KW-1185">Reference proteome</keyword>